<evidence type="ECO:0000313" key="1">
    <source>
        <dbReference type="EMBL" id="RJF87600.1"/>
    </source>
</evidence>
<dbReference type="RefSeq" id="WP_119778239.1">
    <property type="nucleotide sequence ID" value="NZ_QYUK01000011.1"/>
</dbReference>
<gene>
    <name evidence="1" type="ORF">D3874_11675</name>
</gene>
<dbReference type="Gene3D" id="3.40.50.150">
    <property type="entry name" value="Vaccinia Virus protein VP39"/>
    <property type="match status" value="1"/>
</dbReference>
<dbReference type="InterPro" id="IPR029063">
    <property type="entry name" value="SAM-dependent_MTases_sf"/>
</dbReference>
<organism evidence="1 2">
    <name type="scientific">Oleomonas cavernae</name>
    <dbReference type="NCBI Taxonomy" id="2320859"/>
    <lineage>
        <taxon>Bacteria</taxon>
        <taxon>Pseudomonadati</taxon>
        <taxon>Pseudomonadota</taxon>
        <taxon>Alphaproteobacteria</taxon>
        <taxon>Acetobacterales</taxon>
        <taxon>Acetobacteraceae</taxon>
        <taxon>Oleomonas</taxon>
    </lineage>
</organism>
<proteinExistence type="predicted"/>
<comment type="caution">
    <text evidence="1">The sequence shown here is derived from an EMBL/GenBank/DDBJ whole genome shotgun (WGS) entry which is preliminary data.</text>
</comment>
<dbReference type="OrthoDB" id="7273451at2"/>
<dbReference type="GO" id="GO:0032259">
    <property type="term" value="P:methylation"/>
    <property type="evidence" value="ECO:0007669"/>
    <property type="project" value="UniProtKB-KW"/>
</dbReference>
<name>A0A418WC63_9PROT</name>
<protein>
    <submittedName>
        <fullName evidence="1">Class I SAM-dependent methyltransferase</fullName>
    </submittedName>
</protein>
<dbReference type="Proteomes" id="UP000284605">
    <property type="component" value="Unassembled WGS sequence"/>
</dbReference>
<dbReference type="EMBL" id="QYUK01000011">
    <property type="protein sequence ID" value="RJF87600.1"/>
    <property type="molecule type" value="Genomic_DNA"/>
</dbReference>
<dbReference type="SUPFAM" id="SSF53335">
    <property type="entry name" value="S-adenosyl-L-methionine-dependent methyltransferases"/>
    <property type="match status" value="1"/>
</dbReference>
<keyword evidence="2" id="KW-1185">Reference proteome</keyword>
<reference evidence="1 2" key="1">
    <citation type="submission" date="2018-09" db="EMBL/GenBank/DDBJ databases">
        <authorList>
            <person name="Zhu H."/>
        </authorList>
    </citation>
    <scope>NUCLEOTIDE SEQUENCE [LARGE SCALE GENOMIC DNA]</scope>
    <source>
        <strain evidence="1 2">K1W22B-8</strain>
    </source>
</reference>
<sequence>MSGFDIAWLDLRAPADRAARDAGLLRRAAARLGQVEQPLVIDLGSGTGASFRALAPLLGHTARWRLVDKDPLLLAEAARRCLGVETLAFDLGQGLPPIGGSHLITASALVDLVSAAWLQALATAVTRTGAALWASLSYDGRLSWTPAHSLDEAVHAAFDSHQHRDKGFGPALGPDGVSHLEERLVQAGYQVATADSAWRLGIADATLTLALIEGIAHAVQETCRITDADLAAWRRFRRAAAATGTALVGHRDLLAYSATIV</sequence>
<dbReference type="GO" id="GO:0008168">
    <property type="term" value="F:methyltransferase activity"/>
    <property type="evidence" value="ECO:0007669"/>
    <property type="project" value="UniProtKB-KW"/>
</dbReference>
<accession>A0A418WC63</accession>
<dbReference type="AlphaFoldDB" id="A0A418WC63"/>
<keyword evidence="1" id="KW-0489">Methyltransferase</keyword>
<keyword evidence="1" id="KW-0808">Transferase</keyword>
<evidence type="ECO:0000313" key="2">
    <source>
        <dbReference type="Proteomes" id="UP000284605"/>
    </source>
</evidence>